<dbReference type="Proteomes" id="UP000019488">
    <property type="component" value="Unassembled WGS sequence"/>
</dbReference>
<dbReference type="EMBL" id="BAKI01000008">
    <property type="protein sequence ID" value="GAF36188.1"/>
    <property type="molecule type" value="Genomic_DNA"/>
</dbReference>
<sequence length="50" mass="5149">MSLTIGVIGATGMAGSAITKEALNQGLTVRAFVRNEAKAKAYLATRLIIG</sequence>
<name>X0PAA4_9LACO</name>
<proteinExistence type="predicted"/>
<feature type="domain" description="NAD(P)-binding" evidence="1">
    <location>
        <begin position="9"/>
        <end position="43"/>
    </location>
</feature>
<comment type="caution">
    <text evidence="2">The sequence shown here is derived from an EMBL/GenBank/DDBJ whole genome shotgun (WGS) entry which is preliminary data.</text>
</comment>
<dbReference type="Gene3D" id="3.40.50.720">
    <property type="entry name" value="NAD(P)-binding Rossmann-like Domain"/>
    <property type="match status" value="1"/>
</dbReference>
<dbReference type="SUPFAM" id="SSF51735">
    <property type="entry name" value="NAD(P)-binding Rossmann-fold domains"/>
    <property type="match status" value="1"/>
</dbReference>
<dbReference type="AlphaFoldDB" id="X0PAA4"/>
<dbReference type="InterPro" id="IPR016040">
    <property type="entry name" value="NAD(P)-bd_dom"/>
</dbReference>
<evidence type="ECO:0000259" key="1">
    <source>
        <dbReference type="Pfam" id="PF13460"/>
    </source>
</evidence>
<protein>
    <submittedName>
        <fullName evidence="2">Rrf2-linked NADH-flavin reductase</fullName>
    </submittedName>
</protein>
<organism evidence="2 3">
    <name type="scientific">Lentilactobacillus farraginis DSM 18382 = JCM 14108</name>
    <dbReference type="NCBI Taxonomy" id="1423743"/>
    <lineage>
        <taxon>Bacteria</taxon>
        <taxon>Bacillati</taxon>
        <taxon>Bacillota</taxon>
        <taxon>Bacilli</taxon>
        <taxon>Lactobacillales</taxon>
        <taxon>Lactobacillaceae</taxon>
        <taxon>Lentilactobacillus</taxon>
    </lineage>
</organism>
<reference evidence="2" key="1">
    <citation type="journal article" date="2014" name="Genome Announc.">
        <title>Draft Genome Sequences of Two Lactobacillus Strains, L. farraginis JCM 14108T and L. composti JCM 14202T, Isolated from Compost of Distilled Shochu Residue.</title>
        <authorList>
            <person name="Yuki M."/>
            <person name="Oshima K."/>
            <person name="Suda W."/>
            <person name="Kitahara M."/>
            <person name="Kitamura K."/>
            <person name="Iida T."/>
            <person name="Hattori M."/>
            <person name="Ohkuma M."/>
        </authorList>
    </citation>
    <scope>NUCLEOTIDE SEQUENCE [LARGE SCALE GENOMIC DNA]</scope>
    <source>
        <strain evidence="2">JCM 14108</strain>
    </source>
</reference>
<dbReference type="Pfam" id="PF13460">
    <property type="entry name" value="NAD_binding_10"/>
    <property type="match status" value="1"/>
</dbReference>
<dbReference type="InterPro" id="IPR036291">
    <property type="entry name" value="NAD(P)-bd_dom_sf"/>
</dbReference>
<evidence type="ECO:0000313" key="2">
    <source>
        <dbReference type="EMBL" id="GAF36188.1"/>
    </source>
</evidence>
<evidence type="ECO:0000313" key="3">
    <source>
        <dbReference type="Proteomes" id="UP000019488"/>
    </source>
</evidence>
<gene>
    <name evidence="2" type="ORF">JCM14108_1143</name>
</gene>
<accession>X0PAA4</accession>